<dbReference type="InterPro" id="IPR037024">
    <property type="entry name" value="NiFe_Hase_small_N_sf"/>
</dbReference>
<dbReference type="InterPro" id="IPR006137">
    <property type="entry name" value="NADH_UbQ_OxRdtase-like_20kDa"/>
</dbReference>
<dbReference type="PANTHER" id="PTHR42845">
    <property type="entry name" value="COENZYME F420-REDUCING HYDROGENASE, GAMMA SUBUNIT"/>
    <property type="match status" value="1"/>
</dbReference>
<evidence type="ECO:0000313" key="3">
    <source>
        <dbReference type="EMBL" id="NBI33691.1"/>
    </source>
</evidence>
<sequence length="265" mass="28741">MTTTELSGIGVRGQGRPARVVVASFASCFGCQLQITNIEQHLMDVLGQIDLVYWQLTDSTPMPEEFDIAVIEGAVTTEQAESQLKELRSKAKAIIAIGSCAVTGGVPGMVSRDFYERPSQVYPKVPHACGKMITPRPVSAIVNVDFETRCCPIDPYDFVVMLQRAIYGSNKLATTRTLCSDCKRNETSCFFEDGTLCLGLVTSAGCGARCVNLGRPCLGCAGLSPSANLDSARQCCERYGVDARAFDERLQLFNQTNPAVEDSDR</sequence>
<gene>
    <name evidence="3" type="ORF">D1639_01300</name>
</gene>
<dbReference type="PANTHER" id="PTHR42845:SF1">
    <property type="entry name" value="HYDROGENASE SMALL SUBUNIT"/>
    <property type="match status" value="1"/>
</dbReference>
<proteinExistence type="predicted"/>
<accession>A0A7C9P591</accession>
<dbReference type="GO" id="GO:0016491">
    <property type="term" value="F:oxidoreductase activity"/>
    <property type="evidence" value="ECO:0007669"/>
    <property type="project" value="UniProtKB-KW"/>
</dbReference>
<organism evidence="3">
    <name type="scientific">Muribaculaceae bacterium Z82</name>
    <dbReference type="NCBI Taxonomy" id="2304548"/>
    <lineage>
        <taxon>Bacteria</taxon>
        <taxon>Pseudomonadati</taxon>
        <taxon>Bacteroidota</taxon>
        <taxon>Bacteroidia</taxon>
        <taxon>Bacteroidales</taxon>
        <taxon>Muribaculaceae</taxon>
    </lineage>
</organism>
<dbReference type="Gene3D" id="3.40.50.700">
    <property type="entry name" value="NADH:ubiquinone oxidoreductase-like, 20kDa subunit"/>
    <property type="match status" value="1"/>
</dbReference>
<dbReference type="AlphaFoldDB" id="A0A7C9P591"/>
<keyword evidence="3" id="KW-0830">Ubiquinone</keyword>
<comment type="caution">
    <text evidence="3">The sequence shown here is derived from an EMBL/GenBank/DDBJ whole genome shotgun (WGS) entry which is preliminary data.</text>
</comment>
<protein>
    <submittedName>
        <fullName evidence="3">NADH:ubiquinone oxidoreductase</fullName>
    </submittedName>
</protein>
<dbReference type="InterPro" id="IPR051349">
    <property type="entry name" value="Hydrogenase_assoc-protein"/>
</dbReference>
<dbReference type="SUPFAM" id="SSF56770">
    <property type="entry name" value="HydA/Nqo6-like"/>
    <property type="match status" value="1"/>
</dbReference>
<dbReference type="Pfam" id="PF01058">
    <property type="entry name" value="Oxidored_q6"/>
    <property type="match status" value="1"/>
</dbReference>
<reference evidence="3" key="1">
    <citation type="submission" date="2018-08" db="EMBL/GenBank/DDBJ databases">
        <title>Murine metabolic-syndrome-specific gut microbial biobank.</title>
        <authorList>
            <person name="Liu C."/>
        </authorList>
    </citation>
    <scope>NUCLEOTIDE SEQUENCE [LARGE SCALE GENOMIC DNA]</scope>
    <source>
        <strain evidence="3">Z82</strain>
    </source>
</reference>
<keyword evidence="1" id="KW-0560">Oxidoreductase</keyword>
<evidence type="ECO:0000259" key="2">
    <source>
        <dbReference type="Pfam" id="PF01058"/>
    </source>
</evidence>
<feature type="domain" description="NADH:ubiquinone oxidoreductase-like 20kDa subunit" evidence="2">
    <location>
        <begin position="28"/>
        <end position="162"/>
    </location>
</feature>
<name>A0A7C9P591_9BACT</name>
<dbReference type="GO" id="GO:0051536">
    <property type="term" value="F:iron-sulfur cluster binding"/>
    <property type="evidence" value="ECO:0007669"/>
    <property type="project" value="InterPro"/>
</dbReference>
<dbReference type="EMBL" id="QWKH01000004">
    <property type="protein sequence ID" value="NBI33691.1"/>
    <property type="molecule type" value="Genomic_DNA"/>
</dbReference>
<evidence type="ECO:0000256" key="1">
    <source>
        <dbReference type="ARBA" id="ARBA00023002"/>
    </source>
</evidence>